<dbReference type="EMBL" id="NRRV01000021">
    <property type="protein sequence ID" value="MBK1631112.1"/>
    <property type="molecule type" value="Genomic_DNA"/>
</dbReference>
<evidence type="ECO:0000256" key="8">
    <source>
        <dbReference type="ARBA" id="ARBA00023136"/>
    </source>
</evidence>
<feature type="transmembrane region" description="Helical" evidence="9">
    <location>
        <begin position="325"/>
        <end position="352"/>
    </location>
</feature>
<keyword evidence="7 9" id="KW-1133">Transmembrane helix</keyword>
<dbReference type="SUPFAM" id="SSF161098">
    <property type="entry name" value="MetI-like"/>
    <property type="match status" value="1"/>
</dbReference>
<dbReference type="Pfam" id="PF11812">
    <property type="entry name" value="DUF3333"/>
    <property type="match status" value="1"/>
</dbReference>
<dbReference type="RefSeq" id="WP_200236786.1">
    <property type="nucleotide sequence ID" value="NZ_NRRV01000021.1"/>
</dbReference>
<dbReference type="InterPro" id="IPR024573">
    <property type="entry name" value="DUF3333"/>
</dbReference>
<evidence type="ECO:0000256" key="6">
    <source>
        <dbReference type="ARBA" id="ARBA00022692"/>
    </source>
</evidence>
<evidence type="ECO:0000256" key="4">
    <source>
        <dbReference type="ARBA" id="ARBA00022448"/>
    </source>
</evidence>
<name>A0ABS1CGS3_9GAMM</name>
<dbReference type="InterPro" id="IPR005672">
    <property type="entry name" value="Phosphate_PstA"/>
</dbReference>
<feature type="transmembrane region" description="Helical" evidence="9">
    <location>
        <begin position="43"/>
        <end position="62"/>
    </location>
</feature>
<evidence type="ECO:0000313" key="11">
    <source>
        <dbReference type="EMBL" id="MBK1631112.1"/>
    </source>
</evidence>
<keyword evidence="12" id="KW-1185">Reference proteome</keyword>
<feature type="transmembrane region" description="Helical" evidence="9">
    <location>
        <begin position="399"/>
        <end position="422"/>
    </location>
</feature>
<dbReference type="CDD" id="cd06261">
    <property type="entry name" value="TM_PBP2"/>
    <property type="match status" value="1"/>
</dbReference>
<feature type="transmembrane region" description="Helical" evidence="9">
    <location>
        <begin position="372"/>
        <end position="393"/>
    </location>
</feature>
<evidence type="ECO:0000256" key="7">
    <source>
        <dbReference type="ARBA" id="ARBA00022989"/>
    </source>
</evidence>
<dbReference type="NCBIfam" id="TIGR00974">
    <property type="entry name" value="3a0107s02c"/>
    <property type="match status" value="1"/>
</dbReference>
<dbReference type="InterPro" id="IPR000515">
    <property type="entry name" value="MetI-like"/>
</dbReference>
<protein>
    <recommendedName>
        <fullName evidence="3 9">Phosphate transport system permease protein PstA</fullName>
    </recommendedName>
</protein>
<reference evidence="11 12" key="1">
    <citation type="journal article" date="2020" name="Microorganisms">
        <title>Osmotic Adaptation and Compatible Solute Biosynthesis of Phototrophic Bacteria as Revealed from Genome Analyses.</title>
        <authorList>
            <person name="Imhoff J.F."/>
            <person name="Rahn T."/>
            <person name="Kunzel S."/>
            <person name="Keller A."/>
            <person name="Neulinger S.C."/>
        </authorList>
    </citation>
    <scope>NUCLEOTIDE SEQUENCE [LARGE SCALE GENOMIC DNA]</scope>
    <source>
        <strain evidence="11 12">DSM 6210</strain>
    </source>
</reference>
<keyword evidence="5 9" id="KW-1003">Cell membrane</keyword>
<evidence type="ECO:0000259" key="10">
    <source>
        <dbReference type="PROSITE" id="PS50928"/>
    </source>
</evidence>
<feature type="domain" description="ABC transmembrane type-1" evidence="10">
    <location>
        <begin position="327"/>
        <end position="534"/>
    </location>
</feature>
<feature type="transmembrane region" description="Helical" evidence="9">
    <location>
        <begin position="443"/>
        <end position="465"/>
    </location>
</feature>
<evidence type="ECO:0000256" key="2">
    <source>
        <dbReference type="ARBA" id="ARBA00007069"/>
    </source>
</evidence>
<dbReference type="PANTHER" id="PTHR43470">
    <property type="entry name" value="PHOSPHATE TRANSPORT SYSTEM PERMEASE PROTEIN PSTA-RELATED"/>
    <property type="match status" value="1"/>
</dbReference>
<evidence type="ECO:0000256" key="9">
    <source>
        <dbReference type="RuleBase" id="RU363043"/>
    </source>
</evidence>
<accession>A0ABS1CGS3</accession>
<evidence type="ECO:0000256" key="1">
    <source>
        <dbReference type="ARBA" id="ARBA00004651"/>
    </source>
</evidence>
<dbReference type="InterPro" id="IPR035906">
    <property type="entry name" value="MetI-like_sf"/>
</dbReference>
<keyword evidence="4" id="KW-0813">Transport</keyword>
<gene>
    <name evidence="11" type="primary">pstA</name>
    <name evidence="11" type="ORF">CKO31_10230</name>
</gene>
<evidence type="ECO:0000313" key="12">
    <source>
        <dbReference type="Proteomes" id="UP000748752"/>
    </source>
</evidence>
<dbReference type="Pfam" id="PF00528">
    <property type="entry name" value="BPD_transp_1"/>
    <property type="match status" value="1"/>
</dbReference>
<evidence type="ECO:0000256" key="5">
    <source>
        <dbReference type="ARBA" id="ARBA00022475"/>
    </source>
</evidence>
<dbReference type="PANTHER" id="PTHR43470:SF5">
    <property type="entry name" value="PHOSPHATE TRANSPORT SYSTEM PERMEASE PROTEIN PSTA"/>
    <property type="match status" value="1"/>
</dbReference>
<dbReference type="PROSITE" id="PS50928">
    <property type="entry name" value="ABC_TM1"/>
    <property type="match status" value="1"/>
</dbReference>
<dbReference type="Gene3D" id="1.10.3720.10">
    <property type="entry name" value="MetI-like"/>
    <property type="match status" value="1"/>
</dbReference>
<keyword evidence="6 9" id="KW-0812">Transmembrane</keyword>
<keyword evidence="8 9" id="KW-0472">Membrane</keyword>
<organism evidence="11 12">
    <name type="scientific">Thiohalocapsa halophila</name>
    <dbReference type="NCBI Taxonomy" id="69359"/>
    <lineage>
        <taxon>Bacteria</taxon>
        <taxon>Pseudomonadati</taxon>
        <taxon>Pseudomonadota</taxon>
        <taxon>Gammaproteobacteria</taxon>
        <taxon>Chromatiales</taxon>
        <taxon>Chromatiaceae</taxon>
        <taxon>Thiohalocapsa</taxon>
    </lineage>
</organism>
<sequence>MATRRQQSARDDPRRDLAGAAWAHEREAELTRLRRRRRRDQRFRAYAVGAVFLASAFLLFFLSDLVMKGWPALQQAEILTEVRFEPDILDDIGVAFPEPVRDLVSRAAKRSIAQEAEIAEIRVPVQLDAAAKAPRTAVQPLSITQADMPPWERDFEPTTIPRKQLLTLVGERGLDQIRTRLIESPATPEGATSASGSVAMWLVGSPKLQRFMRGQGRLPESLHETAALLERAGQVRMGFDHAAFGPDGKTLRRWVLADADVDQYLKGYDYMRPGNYAKPDRAPISRETAERIERLHAAGRIELRFNDEFFLRGDSKIPEAAGMRAAIIGSVYVVGLVFLVVLPLGVLTSIYLEEYAPDNLLTQTIEVNINNLAAIPSILFGVLGLAAFINFFGMPRSSVMVGTAVLVLMTLPVVIIASRAALRAVPDSIRYAGYAMGASRWQVVQHHVLPLSISGIMTGSIIGIAQAMGETAPLLIVGLVSFVPEGPTTPLDPTTVMPAQIFSWWSMSLRAFQERAALAILVLLLVLFTLNGLAVLIRARSERKW</sequence>
<comment type="caution">
    <text evidence="11">The sequence shown here is derived from an EMBL/GenBank/DDBJ whole genome shotgun (WGS) entry which is preliminary data.</text>
</comment>
<evidence type="ECO:0000256" key="3">
    <source>
        <dbReference type="ARBA" id="ARBA00016864"/>
    </source>
</evidence>
<comment type="subcellular location">
    <subcellularLocation>
        <location evidence="9">Cell inner membrane</location>
        <topology evidence="9">Multi-pass membrane protein</topology>
    </subcellularLocation>
    <subcellularLocation>
        <location evidence="1">Cell membrane</location>
        <topology evidence="1">Multi-pass membrane protein</topology>
    </subcellularLocation>
</comment>
<proteinExistence type="inferred from homology"/>
<feature type="transmembrane region" description="Helical" evidence="9">
    <location>
        <begin position="516"/>
        <end position="537"/>
    </location>
</feature>
<comment type="similarity">
    <text evidence="2 9">Belongs to the binding-protein-dependent transport system permease family. CysTW subfamily.</text>
</comment>
<dbReference type="Proteomes" id="UP000748752">
    <property type="component" value="Unassembled WGS sequence"/>
</dbReference>